<keyword evidence="3" id="KW-0716">Sensory transduction</keyword>
<comment type="subcellular location">
    <subcellularLocation>
        <location evidence="1">Cell membrane</location>
        <topology evidence="1">Multi-pass membrane protein</topology>
    </subcellularLocation>
</comment>
<keyword evidence="7 10" id="KW-0472">Membrane</keyword>
<dbReference type="PANTHER" id="PTHR21137:SF35">
    <property type="entry name" value="ODORANT RECEPTOR 19A-RELATED"/>
    <property type="match status" value="1"/>
</dbReference>
<comment type="caution">
    <text evidence="11">The sequence shown here is derived from an EMBL/GenBank/DDBJ whole genome shotgun (WGS) entry which is preliminary data.</text>
</comment>
<keyword evidence="4 10" id="KW-0812">Transmembrane</keyword>
<evidence type="ECO:0000256" key="8">
    <source>
        <dbReference type="ARBA" id="ARBA00023170"/>
    </source>
</evidence>
<name>A0AA40G8Z7_9HYME</name>
<dbReference type="Proteomes" id="UP001177670">
    <property type="component" value="Unassembled WGS sequence"/>
</dbReference>
<keyword evidence="9" id="KW-0807">Transducer</keyword>
<reference evidence="11" key="1">
    <citation type="submission" date="2021-10" db="EMBL/GenBank/DDBJ databases">
        <title>Melipona bicolor Genome sequencing and assembly.</title>
        <authorList>
            <person name="Araujo N.S."/>
            <person name="Arias M.C."/>
        </authorList>
    </citation>
    <scope>NUCLEOTIDE SEQUENCE</scope>
    <source>
        <strain evidence="11">USP_2M_L1-L4_2017</strain>
        <tissue evidence="11">Whole body</tissue>
    </source>
</reference>
<dbReference type="EMBL" id="JAHYIQ010000003">
    <property type="protein sequence ID" value="KAK1133284.1"/>
    <property type="molecule type" value="Genomic_DNA"/>
</dbReference>
<sequence>MMNIAKFTRITTIGCIMMCELVAFSYVSLRFVSMKYTDNTMVYRGYFPYNITYSPNYELTMIGQSLGAVYGGSTYAAVDTFVAMLVLHACGQLSNLKDDLRNIHSYDKNDLQARLKKIVEKHNYIAWFVLNKSVNSNSVGLTENFPNDFERC</sequence>
<gene>
    <name evidence="11" type="ORF">K0M31_011100</name>
</gene>
<feature type="transmembrane region" description="Helical" evidence="10">
    <location>
        <begin position="7"/>
        <end position="29"/>
    </location>
</feature>
<evidence type="ECO:0000256" key="2">
    <source>
        <dbReference type="ARBA" id="ARBA00022475"/>
    </source>
</evidence>
<evidence type="ECO:0000256" key="10">
    <source>
        <dbReference type="SAM" id="Phobius"/>
    </source>
</evidence>
<proteinExistence type="predicted"/>
<dbReference type="GO" id="GO:0005886">
    <property type="term" value="C:plasma membrane"/>
    <property type="evidence" value="ECO:0007669"/>
    <property type="project" value="UniProtKB-SubCell"/>
</dbReference>
<dbReference type="GO" id="GO:0005549">
    <property type="term" value="F:odorant binding"/>
    <property type="evidence" value="ECO:0007669"/>
    <property type="project" value="InterPro"/>
</dbReference>
<keyword evidence="8" id="KW-0675">Receptor</keyword>
<keyword evidence="2" id="KW-1003">Cell membrane</keyword>
<keyword evidence="12" id="KW-1185">Reference proteome</keyword>
<protein>
    <submittedName>
        <fullName evidence="11">Uncharacterized protein</fullName>
    </submittedName>
</protein>
<evidence type="ECO:0000256" key="3">
    <source>
        <dbReference type="ARBA" id="ARBA00022606"/>
    </source>
</evidence>
<evidence type="ECO:0000256" key="1">
    <source>
        <dbReference type="ARBA" id="ARBA00004651"/>
    </source>
</evidence>
<organism evidence="11 12">
    <name type="scientific">Melipona bicolor</name>
    <dbReference type="NCBI Taxonomy" id="60889"/>
    <lineage>
        <taxon>Eukaryota</taxon>
        <taxon>Metazoa</taxon>
        <taxon>Ecdysozoa</taxon>
        <taxon>Arthropoda</taxon>
        <taxon>Hexapoda</taxon>
        <taxon>Insecta</taxon>
        <taxon>Pterygota</taxon>
        <taxon>Neoptera</taxon>
        <taxon>Endopterygota</taxon>
        <taxon>Hymenoptera</taxon>
        <taxon>Apocrita</taxon>
        <taxon>Aculeata</taxon>
        <taxon>Apoidea</taxon>
        <taxon>Anthophila</taxon>
        <taxon>Apidae</taxon>
        <taxon>Melipona</taxon>
    </lineage>
</organism>
<evidence type="ECO:0000313" key="11">
    <source>
        <dbReference type="EMBL" id="KAK1133284.1"/>
    </source>
</evidence>
<dbReference type="InterPro" id="IPR004117">
    <property type="entry name" value="7tm6_olfct_rcpt"/>
</dbReference>
<accession>A0AA40G8Z7</accession>
<evidence type="ECO:0000256" key="9">
    <source>
        <dbReference type="ARBA" id="ARBA00023224"/>
    </source>
</evidence>
<evidence type="ECO:0000256" key="7">
    <source>
        <dbReference type="ARBA" id="ARBA00023136"/>
    </source>
</evidence>
<dbReference type="GO" id="GO:0007165">
    <property type="term" value="P:signal transduction"/>
    <property type="evidence" value="ECO:0007669"/>
    <property type="project" value="UniProtKB-KW"/>
</dbReference>
<dbReference type="GO" id="GO:0004984">
    <property type="term" value="F:olfactory receptor activity"/>
    <property type="evidence" value="ECO:0007669"/>
    <property type="project" value="InterPro"/>
</dbReference>
<dbReference type="AlphaFoldDB" id="A0AA40G8Z7"/>
<dbReference type="Pfam" id="PF02949">
    <property type="entry name" value="7tm_6"/>
    <property type="match status" value="1"/>
</dbReference>
<dbReference type="PANTHER" id="PTHR21137">
    <property type="entry name" value="ODORANT RECEPTOR"/>
    <property type="match status" value="1"/>
</dbReference>
<keyword evidence="6 10" id="KW-1133">Transmembrane helix</keyword>
<keyword evidence="5" id="KW-0552">Olfaction</keyword>
<evidence type="ECO:0000256" key="4">
    <source>
        <dbReference type="ARBA" id="ARBA00022692"/>
    </source>
</evidence>
<evidence type="ECO:0000256" key="6">
    <source>
        <dbReference type="ARBA" id="ARBA00022989"/>
    </source>
</evidence>
<evidence type="ECO:0000256" key="5">
    <source>
        <dbReference type="ARBA" id="ARBA00022725"/>
    </source>
</evidence>
<evidence type="ECO:0000313" key="12">
    <source>
        <dbReference type="Proteomes" id="UP001177670"/>
    </source>
</evidence>